<sequence length="534" mass="60228">MPRPDLAAINIGYRKIPIIAIGKDVYCDSRLIISKLESLYPGSPLAPSTPAEAGIRKLFENYTVDGGIFANAVKVMPYWTDTGLLRNKVFLDDRQKLMGGRRMSAENMEAGRPDGLQHLRQAFDLLETTFLADGRDWILGTKKPSVADIDAVWPFEWITMDRNMKECLPEAYFSAKIYPRTYGWVKRFMDFVEEMKTAHPKPMTLDGEAMSQRVLSAKSSANDIGFTKDDPLDVELGDEVEVFPSDYGQMGKSIGALIGLTTDEVVIRNQKHLNLHFPRWNFSIKKVTSSPTNLQSGISTKKLPKMSLIYHHFSPYTRKVFVLAHELGLAKCITLQKVVVCPVPIAGWSDNNDEVAVFNPMAKIPCLVPEDVPDGIFDSRIICEYLSSLASVTPKKDARYWQLHTLHACADGIMDAAILITYEVRIRKERKLYFEEWVEGQKQKILRGLDRFEVAVKEGILPEPGVGPASADEVAVAVATAMTSHMAYVGIDCKQRRPKLEEWMKKWESRQSFVMTPPEKDWVVDMEVRSASKI</sequence>
<reference evidence="2" key="1">
    <citation type="submission" date="2022-10" db="EMBL/GenBank/DDBJ databases">
        <title>Tapping the CABI collections for fungal endophytes: first genome assemblies for Collariella, Neodidymelliopsis, Ascochyta clinopodiicola, Didymella pomorum, Didymosphaeria variabile, Neocosmospora piperis and Neocucurbitaria cava.</title>
        <authorList>
            <person name="Hill R."/>
        </authorList>
    </citation>
    <scope>NUCLEOTIDE SEQUENCE</scope>
    <source>
        <strain evidence="2">IMI 356814</strain>
    </source>
</reference>
<dbReference type="Gene3D" id="1.20.1050.10">
    <property type="match status" value="2"/>
</dbReference>
<dbReference type="Proteomes" id="UP001140560">
    <property type="component" value="Unassembled WGS sequence"/>
</dbReference>
<dbReference type="Pfam" id="PF13409">
    <property type="entry name" value="GST_N_2"/>
    <property type="match status" value="1"/>
</dbReference>
<feature type="domain" description="GST N-terminal" evidence="1">
    <location>
        <begin position="304"/>
        <end position="394"/>
    </location>
</feature>
<dbReference type="SUPFAM" id="SSF52833">
    <property type="entry name" value="Thioredoxin-like"/>
    <property type="match status" value="1"/>
</dbReference>
<dbReference type="PANTHER" id="PTHR42673">
    <property type="entry name" value="MALEYLACETOACETATE ISOMERASE"/>
    <property type="match status" value="1"/>
</dbReference>
<name>A0A9W9CPP6_9PLEO</name>
<keyword evidence="3" id="KW-1185">Reference proteome</keyword>
<evidence type="ECO:0000259" key="1">
    <source>
        <dbReference type="PROSITE" id="PS50404"/>
    </source>
</evidence>
<dbReference type="AlphaFoldDB" id="A0A9W9CPP6"/>
<dbReference type="Gene3D" id="3.40.30.110">
    <property type="match status" value="2"/>
</dbReference>
<dbReference type="GO" id="GO:0016034">
    <property type="term" value="F:maleylacetoacetate isomerase activity"/>
    <property type="evidence" value="ECO:0007669"/>
    <property type="project" value="TreeGrafter"/>
</dbReference>
<dbReference type="Pfam" id="PF25907">
    <property type="entry name" value="DUF7962"/>
    <property type="match status" value="1"/>
</dbReference>
<gene>
    <name evidence="2" type="ORF">N0V83_002513</name>
</gene>
<proteinExistence type="predicted"/>
<dbReference type="Gene3D" id="3.40.30.10">
    <property type="entry name" value="Glutaredoxin"/>
    <property type="match status" value="1"/>
</dbReference>
<evidence type="ECO:0000313" key="3">
    <source>
        <dbReference type="Proteomes" id="UP001140560"/>
    </source>
</evidence>
<dbReference type="PANTHER" id="PTHR42673:SF4">
    <property type="entry name" value="MALEYLACETOACETATE ISOMERASE"/>
    <property type="match status" value="1"/>
</dbReference>
<dbReference type="SUPFAM" id="SSF47616">
    <property type="entry name" value="GST C-terminal domain-like"/>
    <property type="match status" value="1"/>
</dbReference>
<dbReference type="OrthoDB" id="202840at2759"/>
<organism evidence="2 3">
    <name type="scientific">Neocucurbitaria cava</name>
    <dbReference type="NCBI Taxonomy" id="798079"/>
    <lineage>
        <taxon>Eukaryota</taxon>
        <taxon>Fungi</taxon>
        <taxon>Dikarya</taxon>
        <taxon>Ascomycota</taxon>
        <taxon>Pezizomycotina</taxon>
        <taxon>Dothideomycetes</taxon>
        <taxon>Pleosporomycetidae</taxon>
        <taxon>Pleosporales</taxon>
        <taxon>Pleosporineae</taxon>
        <taxon>Cucurbitariaceae</taxon>
        <taxon>Neocucurbitaria</taxon>
    </lineage>
</organism>
<dbReference type="PROSITE" id="PS50404">
    <property type="entry name" value="GST_NTER"/>
    <property type="match status" value="1"/>
</dbReference>
<accession>A0A9W9CPP6</accession>
<evidence type="ECO:0000313" key="2">
    <source>
        <dbReference type="EMBL" id="KAJ4373774.1"/>
    </source>
</evidence>
<comment type="caution">
    <text evidence="2">The sequence shown here is derived from an EMBL/GenBank/DDBJ whole genome shotgun (WGS) entry which is preliminary data.</text>
</comment>
<dbReference type="Pfam" id="PF13417">
    <property type="entry name" value="GST_N_3"/>
    <property type="match status" value="1"/>
</dbReference>
<dbReference type="EMBL" id="JAPEUY010000004">
    <property type="protein sequence ID" value="KAJ4373774.1"/>
    <property type="molecule type" value="Genomic_DNA"/>
</dbReference>
<protein>
    <recommendedName>
        <fullName evidence="1">GST N-terminal domain-containing protein</fullName>
    </recommendedName>
</protein>
<dbReference type="InterPro" id="IPR036249">
    <property type="entry name" value="Thioredoxin-like_sf"/>
</dbReference>
<dbReference type="GO" id="GO:0004364">
    <property type="term" value="F:glutathione transferase activity"/>
    <property type="evidence" value="ECO:0007669"/>
    <property type="project" value="TreeGrafter"/>
</dbReference>
<dbReference type="InterPro" id="IPR004045">
    <property type="entry name" value="Glutathione_S-Trfase_N"/>
</dbReference>
<dbReference type="GO" id="GO:0006559">
    <property type="term" value="P:L-phenylalanine catabolic process"/>
    <property type="evidence" value="ECO:0007669"/>
    <property type="project" value="TreeGrafter"/>
</dbReference>
<dbReference type="InterPro" id="IPR036282">
    <property type="entry name" value="Glutathione-S-Trfase_C_sf"/>
</dbReference>
<dbReference type="InterPro" id="IPR058268">
    <property type="entry name" value="DUF7962"/>
</dbReference>
<dbReference type="GO" id="GO:0006749">
    <property type="term" value="P:glutathione metabolic process"/>
    <property type="evidence" value="ECO:0007669"/>
    <property type="project" value="TreeGrafter"/>
</dbReference>